<dbReference type="Gramene" id="CDF77517">
    <property type="protein sequence ID" value="CDF77517"/>
    <property type="gene ID" value="CHC_T00005379001"/>
</dbReference>
<sequence length="417" mass="46900">MASREHLQIILLFGICALILGLTFRLGNNQLPVTASSERHHGKIRNLNSENEQDSFPTAMSESETTSFSTQPPTSAALTVSRFLRKLDLWFQGFWSPLGRHYLSTDTSPSLPSRPRFELVFDVDSSKDKKTYQTGEINGINVAFHNPFPARRLRGIALLIHGCRQQASDWFQLPEHRHIAAHLLRKRLALLAVTSSNRVTGCWSTRYPHWENEDVSRVMIATKRWRVDRTIPSTAPIYAVGISSGATMLSILSSSNEMPSMVGQALYISPGSQRALNNATKSYPSTLFVRLTTDRHYASASAIALARRALLTRNVPMVGELTMPKVQLMPTTLHHREPRISAEISRKIFEAATHGQYHKIEHAMKTSSDEEIVAFWRSRDSRRAAVQVMRVVQGLHEVSAVCAEKVADWLIATERYS</sequence>
<dbReference type="EMBL" id="HG001843">
    <property type="protein sequence ID" value="CDF77517.1"/>
    <property type="molecule type" value="Genomic_DNA"/>
</dbReference>
<evidence type="ECO:0000313" key="2">
    <source>
        <dbReference type="EMBL" id="CDF77517.1"/>
    </source>
</evidence>
<accession>S0F381</accession>
<dbReference type="OrthoDB" id="10022521at2759"/>
<dbReference type="GeneID" id="17325060"/>
<dbReference type="SUPFAM" id="SSF53474">
    <property type="entry name" value="alpha/beta-Hydrolases"/>
    <property type="match status" value="1"/>
</dbReference>
<dbReference type="PANTHER" id="PTHR35128:SF1">
    <property type="entry name" value="SECRETION-REGULATING GUANINE NUCLEOTIDE EXCHANGE FACTOR"/>
    <property type="match status" value="1"/>
</dbReference>
<gene>
    <name evidence="2" type="ORF">CHC_T00005379001</name>
</gene>
<dbReference type="Proteomes" id="UP000012073">
    <property type="component" value="Unassembled WGS sequence"/>
</dbReference>
<organism evidence="2 3">
    <name type="scientific">Chondrus crispus</name>
    <name type="common">Carrageen Irish moss</name>
    <name type="synonym">Polymorpha crispa</name>
    <dbReference type="NCBI Taxonomy" id="2769"/>
    <lineage>
        <taxon>Eukaryota</taxon>
        <taxon>Rhodophyta</taxon>
        <taxon>Florideophyceae</taxon>
        <taxon>Rhodymeniophycidae</taxon>
        <taxon>Gigartinales</taxon>
        <taxon>Gigartinaceae</taxon>
        <taxon>Chondrus</taxon>
    </lineage>
</organism>
<dbReference type="PhylomeDB" id="S0F381"/>
<feature type="region of interest" description="Disordered" evidence="1">
    <location>
        <begin position="35"/>
        <end position="73"/>
    </location>
</feature>
<dbReference type="InterPro" id="IPR029058">
    <property type="entry name" value="AB_hydrolase_fold"/>
</dbReference>
<dbReference type="PANTHER" id="PTHR35128">
    <property type="entry name" value="SECRETION-REGULATING GUANINE NUCLEOTIDE EXCHANGE FACTOR"/>
    <property type="match status" value="1"/>
</dbReference>
<keyword evidence="3" id="KW-1185">Reference proteome</keyword>
<feature type="compositionally biased region" description="Polar residues" evidence="1">
    <location>
        <begin position="46"/>
        <end position="73"/>
    </location>
</feature>
<dbReference type="Gene3D" id="3.40.50.1820">
    <property type="entry name" value="alpha/beta hydrolase"/>
    <property type="match status" value="1"/>
</dbReference>
<evidence type="ECO:0000313" key="3">
    <source>
        <dbReference type="Proteomes" id="UP000012073"/>
    </source>
</evidence>
<proteinExistence type="predicted"/>
<protein>
    <submittedName>
        <fullName evidence="2">Uncharacterized protein</fullName>
    </submittedName>
</protein>
<evidence type="ECO:0000256" key="1">
    <source>
        <dbReference type="SAM" id="MobiDB-lite"/>
    </source>
</evidence>
<dbReference type="RefSeq" id="XP_005717301.1">
    <property type="nucleotide sequence ID" value="XM_005717244.1"/>
</dbReference>
<dbReference type="KEGG" id="ccp:CHC_T00005379001"/>
<name>S0F381_CHOCR</name>
<dbReference type="AlphaFoldDB" id="S0F381"/>
<reference evidence="3" key="1">
    <citation type="journal article" date="2013" name="Proc. Natl. Acad. Sci. U.S.A.">
        <title>Genome structure and metabolic features in the red seaweed Chondrus crispus shed light on evolution of the Archaeplastida.</title>
        <authorList>
            <person name="Collen J."/>
            <person name="Porcel B."/>
            <person name="Carre W."/>
            <person name="Ball S.G."/>
            <person name="Chaparro C."/>
            <person name="Tonon T."/>
            <person name="Barbeyron T."/>
            <person name="Michel G."/>
            <person name="Noel B."/>
            <person name="Valentin K."/>
            <person name="Elias M."/>
            <person name="Artiguenave F."/>
            <person name="Arun A."/>
            <person name="Aury J.M."/>
            <person name="Barbosa-Neto J.F."/>
            <person name="Bothwell J.H."/>
            <person name="Bouget F.Y."/>
            <person name="Brillet L."/>
            <person name="Cabello-Hurtado F."/>
            <person name="Capella-Gutierrez S."/>
            <person name="Charrier B."/>
            <person name="Cladiere L."/>
            <person name="Cock J.M."/>
            <person name="Coelho S.M."/>
            <person name="Colleoni C."/>
            <person name="Czjzek M."/>
            <person name="Da Silva C."/>
            <person name="Delage L."/>
            <person name="Denoeud F."/>
            <person name="Deschamps P."/>
            <person name="Dittami S.M."/>
            <person name="Gabaldon T."/>
            <person name="Gachon C.M."/>
            <person name="Groisillier A."/>
            <person name="Herve C."/>
            <person name="Jabbari K."/>
            <person name="Katinka M."/>
            <person name="Kloareg B."/>
            <person name="Kowalczyk N."/>
            <person name="Labadie K."/>
            <person name="Leblanc C."/>
            <person name="Lopez P.J."/>
            <person name="McLachlan D.H."/>
            <person name="Meslet-Cladiere L."/>
            <person name="Moustafa A."/>
            <person name="Nehr Z."/>
            <person name="Nyvall Collen P."/>
            <person name="Panaud O."/>
            <person name="Partensky F."/>
            <person name="Poulain J."/>
            <person name="Rensing S.A."/>
            <person name="Rousvoal S."/>
            <person name="Samson G."/>
            <person name="Symeonidi A."/>
            <person name="Weissenbach J."/>
            <person name="Zambounis A."/>
            <person name="Wincker P."/>
            <person name="Boyen C."/>
        </authorList>
    </citation>
    <scope>NUCLEOTIDE SEQUENCE [LARGE SCALE GENOMIC DNA]</scope>
    <source>
        <strain evidence="3">cv. Stackhouse</strain>
    </source>
</reference>